<dbReference type="GO" id="GO:0046872">
    <property type="term" value="F:metal ion binding"/>
    <property type="evidence" value="ECO:0007669"/>
    <property type="project" value="UniProtKB-KW"/>
</dbReference>
<sequence length="504" mass="55284">MRGLETPVTKLRRKVFTEIARLGFESSAESLNDDIEAIPYKIVTEKPQYRESIYRERAVVSERIRLAMGMALRPENRWVHLTQGIEESNIDEKYYEPPLMQVIPSACDACEPKKYEASNMCRGCIAHPCMEVCPKDAISRVNQKAFIDQEKCIKCGKCKAKCPYDAISRKERPCARACGVNAIGSDEQGRASIQTDKCVSCGMCMVSCPFGAISDKSQIYQLAKALRENEEIIAELAPAFIGQFGPEVTPGMLKQALKDLGFRGVYEVAVGADIGAASEAHHYAEKVSTGELPFLLTSCCPSWSVLAKKYFPDMIDKISQELTPMVATARSIKKEHPNARVVFIGPCASKKLEASRKAVRSDVDFVITFEELAGMFLARDIQVEDYPRDISSLEEGDATGAGRGYAVAGGVAQAIEKCLEAYYPDIQVNIKHAEGLAECRKILNLAKAGKLDGCLIEGMGCPGGCVAGAGTNIQVEKAAREVEEFVKTSSREIPAKDLFELELK</sequence>
<evidence type="ECO:0000256" key="1">
    <source>
        <dbReference type="ARBA" id="ARBA00022723"/>
    </source>
</evidence>
<dbReference type="InterPro" id="IPR004108">
    <property type="entry name" value="Fe_hydrogenase_lsu_C"/>
</dbReference>
<evidence type="ECO:0000256" key="3">
    <source>
        <dbReference type="ARBA" id="ARBA00023014"/>
    </source>
</evidence>
<gene>
    <name evidence="5" type="ORF">SAMN02745158_03169</name>
</gene>
<evidence type="ECO:0000256" key="2">
    <source>
        <dbReference type="ARBA" id="ARBA00023004"/>
    </source>
</evidence>
<feature type="domain" description="4Fe-4S ferredoxin-type" evidence="4">
    <location>
        <begin position="143"/>
        <end position="172"/>
    </location>
</feature>
<proteinExistence type="predicted"/>
<dbReference type="AlphaFoldDB" id="A0A1M5AGN4"/>
<protein>
    <submittedName>
        <fullName evidence="5">[FeFe] hydrogenase, group B1/B3</fullName>
    </submittedName>
</protein>
<dbReference type="Pfam" id="PF25160">
    <property type="entry name" value="LdpA_Fe-S-bd"/>
    <property type="match status" value="2"/>
</dbReference>
<evidence type="ECO:0000313" key="6">
    <source>
        <dbReference type="Proteomes" id="UP000184245"/>
    </source>
</evidence>
<feature type="domain" description="4Fe-4S ferredoxin-type" evidence="4">
    <location>
        <begin position="189"/>
        <end position="218"/>
    </location>
</feature>
<reference evidence="5 6" key="1">
    <citation type="submission" date="2016-11" db="EMBL/GenBank/DDBJ databases">
        <authorList>
            <person name="Jaros S."/>
            <person name="Januszkiewicz K."/>
            <person name="Wedrychowicz H."/>
        </authorList>
    </citation>
    <scope>NUCLEOTIDE SEQUENCE [LARGE SCALE GENOMIC DNA]</scope>
    <source>
        <strain evidence="5 6">DSM 17459</strain>
    </source>
</reference>
<dbReference type="Pfam" id="PF02906">
    <property type="entry name" value="Fe_hyd_lg_C"/>
    <property type="match status" value="1"/>
</dbReference>
<dbReference type="CDD" id="cd10549">
    <property type="entry name" value="MtMvhB_like"/>
    <property type="match status" value="1"/>
</dbReference>
<dbReference type="InterPro" id="IPR050340">
    <property type="entry name" value="Cytosolic_Fe-S_CAF"/>
</dbReference>
<dbReference type="Gene3D" id="3.40.950.10">
    <property type="entry name" value="Fe-only Hydrogenase (Larger Subunit), Chain L, domain 3"/>
    <property type="match status" value="1"/>
</dbReference>
<dbReference type="PROSITE" id="PS51379">
    <property type="entry name" value="4FE4S_FER_2"/>
    <property type="match status" value="3"/>
</dbReference>
<feature type="domain" description="4Fe-4S ferredoxin-type" evidence="4">
    <location>
        <begin position="111"/>
        <end position="142"/>
    </location>
</feature>
<keyword evidence="3" id="KW-0411">Iron-sulfur</keyword>
<dbReference type="InterPro" id="IPR027631">
    <property type="entry name" value="Mono_FeFe_hydrog"/>
</dbReference>
<evidence type="ECO:0000313" key="5">
    <source>
        <dbReference type="EMBL" id="SHF29304.1"/>
    </source>
</evidence>
<dbReference type="SUPFAM" id="SSF54862">
    <property type="entry name" value="4Fe-4S ferredoxins"/>
    <property type="match status" value="1"/>
</dbReference>
<dbReference type="NCBIfam" id="TIGR04105">
    <property type="entry name" value="FeFe_hydrog_B1"/>
    <property type="match status" value="1"/>
</dbReference>
<organism evidence="5 6">
    <name type="scientific">Lactonifactor longoviformis DSM 17459</name>
    <dbReference type="NCBI Taxonomy" id="1122155"/>
    <lineage>
        <taxon>Bacteria</taxon>
        <taxon>Bacillati</taxon>
        <taxon>Bacillota</taxon>
        <taxon>Clostridia</taxon>
        <taxon>Eubacteriales</taxon>
        <taxon>Clostridiaceae</taxon>
        <taxon>Lactonifactor</taxon>
    </lineage>
</organism>
<dbReference type="PANTHER" id="PTHR11615">
    <property type="entry name" value="NITRATE, FORMATE, IRON DEHYDROGENASE"/>
    <property type="match status" value="1"/>
</dbReference>
<dbReference type="PROSITE" id="PS00198">
    <property type="entry name" value="4FE4S_FER_1"/>
    <property type="match status" value="1"/>
</dbReference>
<dbReference type="GO" id="GO:0051536">
    <property type="term" value="F:iron-sulfur cluster binding"/>
    <property type="evidence" value="ECO:0007669"/>
    <property type="project" value="UniProtKB-KW"/>
</dbReference>
<keyword evidence="2" id="KW-0408">Iron</keyword>
<dbReference type="STRING" id="1122155.SAMN02745158_03169"/>
<dbReference type="Proteomes" id="UP000184245">
    <property type="component" value="Unassembled WGS sequence"/>
</dbReference>
<dbReference type="InterPro" id="IPR017896">
    <property type="entry name" value="4Fe4S_Fe-S-bd"/>
</dbReference>
<name>A0A1M5AGN4_9CLOT</name>
<dbReference type="InterPro" id="IPR017900">
    <property type="entry name" value="4Fe4S_Fe_S_CS"/>
</dbReference>
<dbReference type="EMBL" id="FQVI01000020">
    <property type="protein sequence ID" value="SHF29304.1"/>
    <property type="molecule type" value="Genomic_DNA"/>
</dbReference>
<evidence type="ECO:0000259" key="4">
    <source>
        <dbReference type="PROSITE" id="PS51379"/>
    </source>
</evidence>
<dbReference type="RefSeq" id="WP_072853473.1">
    <property type="nucleotide sequence ID" value="NZ_FQVI01000020.1"/>
</dbReference>
<dbReference type="InterPro" id="IPR009016">
    <property type="entry name" value="Fe_hydrogenase"/>
</dbReference>
<keyword evidence="6" id="KW-1185">Reference proteome</keyword>
<dbReference type="SUPFAM" id="SSF53920">
    <property type="entry name" value="Fe-only hydrogenase"/>
    <property type="match status" value="1"/>
</dbReference>
<dbReference type="Gene3D" id="3.30.70.20">
    <property type="match status" value="2"/>
</dbReference>
<accession>A0A1M5AGN4</accession>
<dbReference type="OrthoDB" id="9798098at2"/>
<dbReference type="InterPro" id="IPR057431">
    <property type="entry name" value="LdpA_Fe-S-bd"/>
</dbReference>
<keyword evidence="1" id="KW-0479">Metal-binding</keyword>